<evidence type="ECO:0000256" key="1">
    <source>
        <dbReference type="ARBA" id="ARBA00006964"/>
    </source>
</evidence>
<sequence length="257" mass="28335">MKISDFMIEYEKFCPKELAVEGDPVGLQVGNPNDELTKVLVTLDIREQTVAEAKALGVNLIIAKHPLIFRPLSALTSMNDQEKLVLDLARAGIAVYTSHTNIDVVTGGLNDYFSQLLGMTDIEVLDDEEGLGRVGNIELTELSVLTEKVKAAFGLDRLRLITYDHNLTQKIGRIAICGGSGGKLWPKALEKKADIYITGDIYYHVGHDMLSAGLLGIDPGHYIEHAFIGLVADKLRSFDLGVKIYESQEKTNPFYDI</sequence>
<comment type="caution">
    <text evidence="6">The sequence shown here is derived from an EMBL/GenBank/DDBJ whole genome shotgun (WGS) entry which is preliminary data.</text>
</comment>
<dbReference type="InterPro" id="IPR002678">
    <property type="entry name" value="DUF34/NIF3"/>
</dbReference>
<protein>
    <recommendedName>
        <fullName evidence="3">GTP cyclohydrolase 1 type 2 homolog</fullName>
    </recommendedName>
</protein>
<comment type="subunit">
    <text evidence="2">Homohexamer.</text>
</comment>
<evidence type="ECO:0000256" key="5">
    <source>
        <dbReference type="PIRSR" id="PIRSR602678-1"/>
    </source>
</evidence>
<dbReference type="GO" id="GO:0046872">
    <property type="term" value="F:metal ion binding"/>
    <property type="evidence" value="ECO:0007669"/>
    <property type="project" value="UniProtKB-KW"/>
</dbReference>
<dbReference type="Proteomes" id="UP000031847">
    <property type="component" value="Unassembled WGS sequence"/>
</dbReference>
<evidence type="ECO:0000313" key="7">
    <source>
        <dbReference type="Proteomes" id="UP000031847"/>
    </source>
</evidence>
<dbReference type="AlphaFoldDB" id="A0A0A7SZM7"/>
<dbReference type="SUPFAM" id="SSF102705">
    <property type="entry name" value="NIF3 (NGG1p interacting factor 3)-like"/>
    <property type="match status" value="1"/>
</dbReference>
<dbReference type="EMBL" id="BBSI01000023">
    <property type="protein sequence ID" value="GAM80629.1"/>
    <property type="molecule type" value="Genomic_DNA"/>
</dbReference>
<feature type="binding site" evidence="5">
    <location>
        <position position="221"/>
    </location>
    <ligand>
        <name>a divalent metal cation</name>
        <dbReference type="ChEBI" id="CHEBI:60240"/>
        <label>1</label>
    </ligand>
</feature>
<feature type="binding site" evidence="5">
    <location>
        <position position="224"/>
    </location>
    <ligand>
        <name>a divalent metal cation</name>
        <dbReference type="ChEBI" id="CHEBI:60240"/>
        <label>1</label>
    </ligand>
</feature>
<dbReference type="PATRIC" id="fig|1360.96.peg.1711"/>
<dbReference type="FunFam" id="3.40.1390.30:FF:000001">
    <property type="entry name" value="GTP cyclohydrolase 1 type 2"/>
    <property type="match status" value="1"/>
</dbReference>
<dbReference type="InterPro" id="IPR036069">
    <property type="entry name" value="DUF34/NIF3_sf"/>
</dbReference>
<feature type="binding site" evidence="5">
    <location>
        <position position="103"/>
    </location>
    <ligand>
        <name>a divalent metal cation</name>
        <dbReference type="ChEBI" id="CHEBI:60240"/>
        <label>1</label>
    </ligand>
</feature>
<evidence type="ECO:0000256" key="2">
    <source>
        <dbReference type="ARBA" id="ARBA00011643"/>
    </source>
</evidence>
<dbReference type="Pfam" id="PF01784">
    <property type="entry name" value="DUF34_NIF3"/>
    <property type="match status" value="1"/>
</dbReference>
<dbReference type="NCBIfam" id="TIGR00486">
    <property type="entry name" value="YbgI_SA1388"/>
    <property type="match status" value="1"/>
</dbReference>
<accession>A0A0A7SZM7</accession>
<gene>
    <name evidence="6" type="ORF">JCM5805K_1740</name>
</gene>
<name>A0A0A7SZM7_LACLL</name>
<proteinExistence type="inferred from homology"/>
<dbReference type="PANTHER" id="PTHR13799">
    <property type="entry name" value="NGG1 INTERACTING FACTOR 3"/>
    <property type="match status" value="1"/>
</dbReference>
<evidence type="ECO:0000313" key="6">
    <source>
        <dbReference type="EMBL" id="GAM80629.1"/>
    </source>
</evidence>
<dbReference type="PANTHER" id="PTHR13799:SF14">
    <property type="entry name" value="GTP CYCLOHYDROLASE 1 TYPE 2 HOMOLOG"/>
    <property type="match status" value="1"/>
</dbReference>
<dbReference type="RefSeq" id="WP_023189348.1">
    <property type="nucleotide sequence ID" value="NZ_BAABQR010000002.1"/>
</dbReference>
<dbReference type="Gene3D" id="3.40.1390.30">
    <property type="entry name" value="NIF3 (NGG1p interacting factor 3)-like"/>
    <property type="match status" value="2"/>
</dbReference>
<dbReference type="GO" id="GO:0005737">
    <property type="term" value="C:cytoplasm"/>
    <property type="evidence" value="ECO:0007669"/>
    <property type="project" value="TreeGrafter"/>
</dbReference>
<evidence type="ECO:0000256" key="3">
    <source>
        <dbReference type="ARBA" id="ARBA00022112"/>
    </source>
</evidence>
<feature type="binding site" evidence="5">
    <location>
        <position position="65"/>
    </location>
    <ligand>
        <name>a divalent metal cation</name>
        <dbReference type="ChEBI" id="CHEBI:60240"/>
        <label>1</label>
    </ligand>
</feature>
<organism evidence="6 7">
    <name type="scientific">Lactococcus lactis subsp. lactis</name>
    <name type="common">Streptococcus lactis</name>
    <dbReference type="NCBI Taxonomy" id="1360"/>
    <lineage>
        <taxon>Bacteria</taxon>
        <taxon>Bacillati</taxon>
        <taxon>Bacillota</taxon>
        <taxon>Bacilli</taxon>
        <taxon>Lactobacillales</taxon>
        <taxon>Streptococcaceae</taxon>
        <taxon>Lactococcus</taxon>
    </lineage>
</organism>
<comment type="similarity">
    <text evidence="1">Belongs to the GTP cyclohydrolase I type 2/NIF3 family.</text>
</comment>
<evidence type="ECO:0000256" key="4">
    <source>
        <dbReference type="ARBA" id="ARBA00022723"/>
    </source>
</evidence>
<keyword evidence="4 5" id="KW-0479">Metal-binding</keyword>
<reference evidence="6 7" key="1">
    <citation type="submission" date="2015-01" db="EMBL/GenBank/DDBJ databases">
        <title>Lactococcus lactis subsp.lactis JCM 5805 whole genome shotgun sequence.</title>
        <authorList>
            <person name="Fujii T."/>
            <person name="Tomita Y."/>
            <person name="Ikushima S."/>
            <person name="Fujiwara D."/>
        </authorList>
    </citation>
    <scope>NUCLEOTIDE SEQUENCE [LARGE SCALE GENOMIC DNA]</scope>
    <source>
        <strain evidence="6 7">JCM 5805</strain>
    </source>
</reference>